<reference evidence="2" key="2">
    <citation type="submission" date="2021-03" db="UniProtKB">
        <authorList>
            <consortium name="EnsemblPlants"/>
        </authorList>
    </citation>
    <scope>IDENTIFICATION</scope>
</reference>
<accession>A0A803NS76</accession>
<feature type="compositionally biased region" description="Basic residues" evidence="1">
    <location>
        <begin position="53"/>
        <end position="62"/>
    </location>
</feature>
<evidence type="ECO:0000313" key="2">
    <source>
        <dbReference type="EnsemblPlants" id="cds.evm.model.02.1093"/>
    </source>
</evidence>
<name>A0A803NS76_CANSA</name>
<feature type="region of interest" description="Disordered" evidence="1">
    <location>
        <begin position="30"/>
        <end position="63"/>
    </location>
</feature>
<dbReference type="Proteomes" id="UP000596661">
    <property type="component" value="Chromosome 2"/>
</dbReference>
<evidence type="ECO:0000256" key="1">
    <source>
        <dbReference type="SAM" id="MobiDB-lite"/>
    </source>
</evidence>
<keyword evidence="3" id="KW-1185">Reference proteome</keyword>
<organism evidence="2 3">
    <name type="scientific">Cannabis sativa</name>
    <name type="common">Hemp</name>
    <name type="synonym">Marijuana</name>
    <dbReference type="NCBI Taxonomy" id="3483"/>
    <lineage>
        <taxon>Eukaryota</taxon>
        <taxon>Viridiplantae</taxon>
        <taxon>Streptophyta</taxon>
        <taxon>Embryophyta</taxon>
        <taxon>Tracheophyta</taxon>
        <taxon>Spermatophyta</taxon>
        <taxon>Magnoliopsida</taxon>
        <taxon>eudicotyledons</taxon>
        <taxon>Gunneridae</taxon>
        <taxon>Pentapetalae</taxon>
        <taxon>rosids</taxon>
        <taxon>fabids</taxon>
        <taxon>Rosales</taxon>
        <taxon>Cannabaceae</taxon>
        <taxon>Cannabis</taxon>
    </lineage>
</organism>
<sequence length="121" mass="13718">MCHKAPLMDPHIVDLMARGMVHQVEDAKQLEASQVEEPLAGQEEEPEVDQAKPKAKSRATSRRLKECHENFKKYGFYSSDEGVTAQDNPPEDPDNALVVKEKSKEKRLVVEKKFSSLEIQN</sequence>
<protein>
    <submittedName>
        <fullName evidence="2">Uncharacterized protein</fullName>
    </submittedName>
</protein>
<feature type="region of interest" description="Disordered" evidence="1">
    <location>
        <begin position="78"/>
        <end position="100"/>
    </location>
</feature>
<dbReference type="EMBL" id="UZAU01000158">
    <property type="status" value="NOT_ANNOTATED_CDS"/>
    <property type="molecule type" value="Genomic_DNA"/>
</dbReference>
<dbReference type="EnsemblPlants" id="evm.model.02.1093">
    <property type="protein sequence ID" value="cds.evm.model.02.1093"/>
    <property type="gene ID" value="evm.TU.02.1093"/>
</dbReference>
<proteinExistence type="predicted"/>
<evidence type="ECO:0000313" key="3">
    <source>
        <dbReference type="Proteomes" id="UP000596661"/>
    </source>
</evidence>
<dbReference type="AlphaFoldDB" id="A0A803NS76"/>
<reference evidence="2" key="1">
    <citation type="submission" date="2018-11" db="EMBL/GenBank/DDBJ databases">
        <authorList>
            <person name="Grassa J C."/>
        </authorList>
    </citation>
    <scope>NUCLEOTIDE SEQUENCE [LARGE SCALE GENOMIC DNA]</scope>
</reference>
<dbReference type="Gramene" id="evm.model.02.1093">
    <property type="protein sequence ID" value="cds.evm.model.02.1093"/>
    <property type="gene ID" value="evm.TU.02.1093"/>
</dbReference>